<comment type="cofactor">
    <cofactor evidence="1">
        <name>Mg(2+)</name>
        <dbReference type="ChEBI" id="CHEBI:18420"/>
    </cofactor>
</comment>
<gene>
    <name evidence="6" type="ORF">MSMAL_0988</name>
</gene>
<protein>
    <submittedName>
        <fullName evidence="6">Haloacid dehalogenase-like hydrolase</fullName>
    </submittedName>
</protein>
<name>A0A0E3LVS5_METMZ</name>
<evidence type="ECO:0000256" key="2">
    <source>
        <dbReference type="ARBA" id="ARBA00007958"/>
    </source>
</evidence>
<dbReference type="GeneID" id="24877167"/>
<dbReference type="EMBL" id="CP009513">
    <property type="protein sequence ID" value="AKB67531.1"/>
    <property type="molecule type" value="Genomic_DNA"/>
</dbReference>
<proteinExistence type="inferred from homology"/>
<dbReference type="Pfam" id="PF00702">
    <property type="entry name" value="Hydrolase"/>
    <property type="match status" value="1"/>
</dbReference>
<dbReference type="AlphaFoldDB" id="A0A0E3LVS5"/>
<accession>A0A0E3LVS5</accession>
<dbReference type="NCBIfam" id="TIGR01549">
    <property type="entry name" value="HAD-SF-IA-v1"/>
    <property type="match status" value="1"/>
</dbReference>
<dbReference type="Proteomes" id="UP000033063">
    <property type="component" value="Chromosome"/>
</dbReference>
<dbReference type="GO" id="GO:0044281">
    <property type="term" value="P:small molecule metabolic process"/>
    <property type="evidence" value="ECO:0007669"/>
    <property type="project" value="UniProtKB-ARBA"/>
</dbReference>
<dbReference type="RefSeq" id="WP_015411014.1">
    <property type="nucleotide sequence ID" value="NZ_CP009513.1"/>
</dbReference>
<dbReference type="PANTHER" id="PTHR46470">
    <property type="entry name" value="N-ACYLNEURAMINATE-9-PHOSPHATASE"/>
    <property type="match status" value="1"/>
</dbReference>
<evidence type="ECO:0000256" key="1">
    <source>
        <dbReference type="ARBA" id="ARBA00001946"/>
    </source>
</evidence>
<evidence type="ECO:0000256" key="4">
    <source>
        <dbReference type="ARBA" id="ARBA00022801"/>
    </source>
</evidence>
<dbReference type="PANTHER" id="PTHR46470:SF2">
    <property type="entry name" value="GLYCERALDEHYDE 3-PHOSPHATE PHOSPHATASE"/>
    <property type="match status" value="1"/>
</dbReference>
<dbReference type="GO" id="GO:0016791">
    <property type="term" value="F:phosphatase activity"/>
    <property type="evidence" value="ECO:0007669"/>
    <property type="project" value="TreeGrafter"/>
</dbReference>
<organism evidence="6 7">
    <name type="scientific">Methanosarcina mazei LYC</name>
    <dbReference type="NCBI Taxonomy" id="1434114"/>
    <lineage>
        <taxon>Archaea</taxon>
        <taxon>Methanobacteriati</taxon>
        <taxon>Methanobacteriota</taxon>
        <taxon>Stenosarchaea group</taxon>
        <taxon>Methanomicrobia</taxon>
        <taxon>Methanosarcinales</taxon>
        <taxon>Methanosarcinaceae</taxon>
        <taxon>Methanosarcina</taxon>
    </lineage>
</organism>
<keyword evidence="4 6" id="KW-0378">Hydrolase</keyword>
<evidence type="ECO:0000256" key="5">
    <source>
        <dbReference type="ARBA" id="ARBA00022842"/>
    </source>
</evidence>
<dbReference type="InterPro" id="IPR023214">
    <property type="entry name" value="HAD_sf"/>
</dbReference>
<dbReference type="InterPro" id="IPR023198">
    <property type="entry name" value="PGP-like_dom2"/>
</dbReference>
<dbReference type="InterPro" id="IPR036412">
    <property type="entry name" value="HAD-like_sf"/>
</dbReference>
<dbReference type="PRINTS" id="PR00413">
    <property type="entry name" value="HADHALOGNASE"/>
</dbReference>
<dbReference type="PATRIC" id="fig|1434114.4.peg.1220"/>
<evidence type="ECO:0000256" key="3">
    <source>
        <dbReference type="ARBA" id="ARBA00022723"/>
    </source>
</evidence>
<dbReference type="HOGENOM" id="CLU_045011_8_6_2"/>
<dbReference type="InterPro" id="IPR051400">
    <property type="entry name" value="HAD-like_hydrolase"/>
</dbReference>
<keyword evidence="3" id="KW-0479">Metal-binding</keyword>
<dbReference type="Gene3D" id="3.40.50.1000">
    <property type="entry name" value="HAD superfamily/HAD-like"/>
    <property type="match status" value="1"/>
</dbReference>
<evidence type="ECO:0000313" key="7">
    <source>
        <dbReference type="Proteomes" id="UP000033063"/>
    </source>
</evidence>
<comment type="similarity">
    <text evidence="2">Belongs to the HAD-like hydrolase superfamily.</text>
</comment>
<dbReference type="InterPro" id="IPR006439">
    <property type="entry name" value="HAD-SF_hydro_IA"/>
</dbReference>
<dbReference type="SUPFAM" id="SSF56784">
    <property type="entry name" value="HAD-like"/>
    <property type="match status" value="1"/>
</dbReference>
<reference evidence="6 7" key="1">
    <citation type="submission" date="2014-07" db="EMBL/GenBank/DDBJ databases">
        <title>Methanogenic archaea and the global carbon cycle.</title>
        <authorList>
            <person name="Henriksen J.R."/>
            <person name="Luke J."/>
            <person name="Reinhart S."/>
            <person name="Benedict M.N."/>
            <person name="Youngblut N.D."/>
            <person name="Metcalf M.E."/>
            <person name="Whitaker R.J."/>
            <person name="Metcalf W.W."/>
        </authorList>
    </citation>
    <scope>NUCLEOTIDE SEQUENCE [LARGE SCALE GENOMIC DNA]</scope>
    <source>
        <strain evidence="6 7">LYC</strain>
    </source>
</reference>
<dbReference type="SFLD" id="SFLDS00003">
    <property type="entry name" value="Haloacid_Dehalogenase"/>
    <property type="match status" value="1"/>
</dbReference>
<evidence type="ECO:0000313" key="6">
    <source>
        <dbReference type="EMBL" id="AKB67531.1"/>
    </source>
</evidence>
<keyword evidence="5" id="KW-0460">Magnesium</keyword>
<dbReference type="Gene3D" id="1.10.150.240">
    <property type="entry name" value="Putative phosphatase, domain 2"/>
    <property type="match status" value="1"/>
</dbReference>
<sequence length="254" mass="29360">MGGKNISRNDEADPKGGTVTFLGDPLEAGEDVFESCQIKGVIFDCYQTLIDIHTEEHRIETYETVSAWLAYHGVKIKPEKLWDTYVFKVEERMKDSKEIYPEIRVEEIFAEICQENSIWKIDEKSLGIETSRVFRAASIRKLRPFPQSIKLIEQCINIPKCIISNGQRVFSELELRFLGLYDYFDFVIFSSDVGYKKPDLRLFMTALKRMELELEPKCVMSLGDSYENEILPARKLGMQAMTIGEAWKHFGITD</sequence>
<dbReference type="SFLD" id="SFLDG01129">
    <property type="entry name" value="C1.5:_HAD__Beta-PGM__Phosphata"/>
    <property type="match status" value="1"/>
</dbReference>
<dbReference type="GO" id="GO:0046872">
    <property type="term" value="F:metal ion binding"/>
    <property type="evidence" value="ECO:0007669"/>
    <property type="project" value="UniProtKB-KW"/>
</dbReference>